<accession>A0AAD4GE63</accession>
<feature type="non-terminal residue" evidence="1">
    <location>
        <position position="1"/>
    </location>
</feature>
<dbReference type="AlphaFoldDB" id="A0AAD4GE63"/>
<proteinExistence type="predicted"/>
<dbReference type="EMBL" id="WHUW01000014">
    <property type="protein sequence ID" value="KAF8439424.1"/>
    <property type="molecule type" value="Genomic_DNA"/>
</dbReference>
<dbReference type="Proteomes" id="UP001194468">
    <property type="component" value="Unassembled WGS sequence"/>
</dbReference>
<protein>
    <submittedName>
        <fullName evidence="1">Uncharacterized protein</fullName>
    </submittedName>
</protein>
<reference evidence="1" key="2">
    <citation type="journal article" date="2020" name="Nat. Commun.">
        <title>Large-scale genome sequencing of mycorrhizal fungi provides insights into the early evolution of symbiotic traits.</title>
        <authorList>
            <person name="Miyauchi S."/>
            <person name="Kiss E."/>
            <person name="Kuo A."/>
            <person name="Drula E."/>
            <person name="Kohler A."/>
            <person name="Sanchez-Garcia M."/>
            <person name="Morin E."/>
            <person name="Andreopoulos B."/>
            <person name="Barry K.W."/>
            <person name="Bonito G."/>
            <person name="Buee M."/>
            <person name="Carver A."/>
            <person name="Chen C."/>
            <person name="Cichocki N."/>
            <person name="Clum A."/>
            <person name="Culley D."/>
            <person name="Crous P.W."/>
            <person name="Fauchery L."/>
            <person name="Girlanda M."/>
            <person name="Hayes R.D."/>
            <person name="Keri Z."/>
            <person name="LaButti K."/>
            <person name="Lipzen A."/>
            <person name="Lombard V."/>
            <person name="Magnuson J."/>
            <person name="Maillard F."/>
            <person name="Murat C."/>
            <person name="Nolan M."/>
            <person name="Ohm R.A."/>
            <person name="Pangilinan J."/>
            <person name="Pereira M.F."/>
            <person name="Perotto S."/>
            <person name="Peter M."/>
            <person name="Pfister S."/>
            <person name="Riley R."/>
            <person name="Sitrit Y."/>
            <person name="Stielow J.B."/>
            <person name="Szollosi G."/>
            <person name="Zifcakova L."/>
            <person name="Stursova M."/>
            <person name="Spatafora J.W."/>
            <person name="Tedersoo L."/>
            <person name="Vaario L.M."/>
            <person name="Yamada A."/>
            <person name="Yan M."/>
            <person name="Wang P."/>
            <person name="Xu J."/>
            <person name="Bruns T."/>
            <person name="Baldrian P."/>
            <person name="Vilgalys R."/>
            <person name="Dunand C."/>
            <person name="Henrissat B."/>
            <person name="Grigoriev I.V."/>
            <person name="Hibbett D."/>
            <person name="Nagy L.G."/>
            <person name="Martin F.M."/>
        </authorList>
    </citation>
    <scope>NUCLEOTIDE SEQUENCE</scope>
    <source>
        <strain evidence="1">BED1</strain>
    </source>
</reference>
<name>A0AAD4GE63_BOLED</name>
<gene>
    <name evidence="1" type="ORF">L210DRAFT_3402238</name>
</gene>
<keyword evidence="2" id="KW-1185">Reference proteome</keyword>
<comment type="caution">
    <text evidence="1">The sequence shown here is derived from an EMBL/GenBank/DDBJ whole genome shotgun (WGS) entry which is preliminary data.</text>
</comment>
<organism evidence="1 2">
    <name type="scientific">Boletus edulis BED1</name>
    <dbReference type="NCBI Taxonomy" id="1328754"/>
    <lineage>
        <taxon>Eukaryota</taxon>
        <taxon>Fungi</taxon>
        <taxon>Dikarya</taxon>
        <taxon>Basidiomycota</taxon>
        <taxon>Agaricomycotina</taxon>
        <taxon>Agaricomycetes</taxon>
        <taxon>Agaricomycetidae</taxon>
        <taxon>Boletales</taxon>
        <taxon>Boletineae</taxon>
        <taxon>Boletaceae</taxon>
        <taxon>Boletoideae</taxon>
        <taxon>Boletus</taxon>
    </lineage>
</organism>
<evidence type="ECO:0000313" key="1">
    <source>
        <dbReference type="EMBL" id="KAF8439424.1"/>
    </source>
</evidence>
<sequence length="118" mass="13584">HFKNGISTVKQWTASDHKQLELVFLGALVGVIAKHCVLHVASCLIDFVYLAQYQSHTNMTLATLQDVHDEFHRLKDIFIQLGCREHFNIPKFHSLMHYADTIKNLAYLITAWTNLDGY</sequence>
<reference evidence="1" key="1">
    <citation type="submission" date="2019-10" db="EMBL/GenBank/DDBJ databases">
        <authorList>
            <consortium name="DOE Joint Genome Institute"/>
            <person name="Kuo A."/>
            <person name="Miyauchi S."/>
            <person name="Kiss E."/>
            <person name="Drula E."/>
            <person name="Kohler A."/>
            <person name="Sanchez-Garcia M."/>
            <person name="Andreopoulos B."/>
            <person name="Barry K.W."/>
            <person name="Bonito G."/>
            <person name="Buee M."/>
            <person name="Carver A."/>
            <person name="Chen C."/>
            <person name="Cichocki N."/>
            <person name="Clum A."/>
            <person name="Culley D."/>
            <person name="Crous P.W."/>
            <person name="Fauchery L."/>
            <person name="Girlanda M."/>
            <person name="Hayes R."/>
            <person name="Keri Z."/>
            <person name="LaButti K."/>
            <person name="Lipzen A."/>
            <person name="Lombard V."/>
            <person name="Magnuson J."/>
            <person name="Maillard F."/>
            <person name="Morin E."/>
            <person name="Murat C."/>
            <person name="Nolan M."/>
            <person name="Ohm R."/>
            <person name="Pangilinan J."/>
            <person name="Pereira M."/>
            <person name="Perotto S."/>
            <person name="Peter M."/>
            <person name="Riley R."/>
            <person name="Sitrit Y."/>
            <person name="Stielow B."/>
            <person name="Szollosi G."/>
            <person name="Zifcakova L."/>
            <person name="Stursova M."/>
            <person name="Spatafora J.W."/>
            <person name="Tedersoo L."/>
            <person name="Vaario L.-M."/>
            <person name="Yamada A."/>
            <person name="Yan M."/>
            <person name="Wang P."/>
            <person name="Xu J."/>
            <person name="Bruns T."/>
            <person name="Baldrian P."/>
            <person name="Vilgalys R."/>
            <person name="Henrissat B."/>
            <person name="Grigoriev I.V."/>
            <person name="Hibbett D."/>
            <person name="Nagy L.G."/>
            <person name="Martin F.M."/>
        </authorList>
    </citation>
    <scope>NUCLEOTIDE SEQUENCE</scope>
    <source>
        <strain evidence="1">BED1</strain>
    </source>
</reference>
<evidence type="ECO:0000313" key="2">
    <source>
        <dbReference type="Proteomes" id="UP001194468"/>
    </source>
</evidence>